<protein>
    <submittedName>
        <fullName evidence="4">Uncharacterized protein</fullName>
    </submittedName>
</protein>
<evidence type="ECO:0000256" key="2">
    <source>
        <dbReference type="SAM" id="Phobius"/>
    </source>
</evidence>
<keyword evidence="2" id="KW-1133">Transmembrane helix</keyword>
<reference evidence="4 5" key="1">
    <citation type="submission" date="2018-07" db="EMBL/GenBank/DDBJ databases">
        <title>Genome sequencing of Moraxellaceae gen. HYN0046.</title>
        <authorList>
            <person name="Kim M."/>
            <person name="Yi H."/>
        </authorList>
    </citation>
    <scope>NUCLEOTIDE SEQUENCE [LARGE SCALE GENOMIC DNA]</scope>
    <source>
        <strain evidence="4 5">HYN0046</strain>
    </source>
</reference>
<evidence type="ECO:0000256" key="1">
    <source>
        <dbReference type="SAM" id="Coils"/>
    </source>
</evidence>
<dbReference type="OrthoDB" id="9859216at2"/>
<organism evidence="4 5">
    <name type="scientific">Aquirhabdus parva</name>
    <dbReference type="NCBI Taxonomy" id="2283318"/>
    <lineage>
        <taxon>Bacteria</taxon>
        <taxon>Pseudomonadati</taxon>
        <taxon>Pseudomonadota</taxon>
        <taxon>Gammaproteobacteria</taxon>
        <taxon>Moraxellales</taxon>
        <taxon>Moraxellaceae</taxon>
        <taxon>Aquirhabdus</taxon>
    </lineage>
</organism>
<keyword evidence="2" id="KW-0472">Membrane</keyword>
<feature type="coiled-coil region" evidence="1">
    <location>
        <begin position="65"/>
        <end position="113"/>
    </location>
</feature>
<sequence>MRQLFLFFLLLKSSIAIAADMPAQKLVTLSIDQDLITFLKACLWGGGIFLAIFSFIGLAFFGWDVSKAKGSLLDAQKEIRELLNESKANFSSMKELREKLEQLGAQLEENDITFAKEPVLKNNETRSPIDLIREVINSSNFEWTTIERVIKRTGLSRDAILNEVRKAPDIKISSGRKTQDFIFKIKTDK</sequence>
<keyword evidence="3" id="KW-0732">Signal</keyword>
<dbReference type="EMBL" id="CP031222">
    <property type="protein sequence ID" value="AXI01614.1"/>
    <property type="molecule type" value="Genomic_DNA"/>
</dbReference>
<gene>
    <name evidence="4" type="ORF">HYN46_01100</name>
</gene>
<evidence type="ECO:0000313" key="4">
    <source>
        <dbReference type="EMBL" id="AXI01614.1"/>
    </source>
</evidence>
<dbReference type="AlphaFoldDB" id="A0A345P2V5"/>
<dbReference type="Proteomes" id="UP000253940">
    <property type="component" value="Chromosome"/>
</dbReference>
<feature type="transmembrane region" description="Helical" evidence="2">
    <location>
        <begin position="42"/>
        <end position="63"/>
    </location>
</feature>
<proteinExistence type="predicted"/>
<accession>A0A345P2V5</accession>
<dbReference type="RefSeq" id="WP_114897724.1">
    <property type="nucleotide sequence ID" value="NZ_CP031222.1"/>
</dbReference>
<keyword evidence="1" id="KW-0175">Coiled coil</keyword>
<keyword evidence="2" id="KW-0812">Transmembrane</keyword>
<feature type="chain" id="PRO_5016963976" evidence="3">
    <location>
        <begin position="19"/>
        <end position="189"/>
    </location>
</feature>
<feature type="signal peptide" evidence="3">
    <location>
        <begin position="1"/>
        <end position="18"/>
    </location>
</feature>
<evidence type="ECO:0000256" key="3">
    <source>
        <dbReference type="SAM" id="SignalP"/>
    </source>
</evidence>
<evidence type="ECO:0000313" key="5">
    <source>
        <dbReference type="Proteomes" id="UP000253940"/>
    </source>
</evidence>
<name>A0A345P2V5_9GAMM</name>
<dbReference type="KEGG" id="mbah:HYN46_01100"/>
<keyword evidence="5" id="KW-1185">Reference proteome</keyword>